<dbReference type="Gene3D" id="1.10.10.10">
    <property type="entry name" value="Winged helix-like DNA-binding domain superfamily/Winged helix DNA-binding domain"/>
    <property type="match status" value="1"/>
</dbReference>
<comment type="function">
    <text evidence="1">Transcriptional repressor of xylose-utilizing enzymes.</text>
</comment>
<keyword evidence="5" id="KW-1185">Reference proteome</keyword>
<accession>A0A8I1DGV0</accession>
<evidence type="ECO:0000256" key="2">
    <source>
        <dbReference type="ARBA" id="ARBA00006479"/>
    </source>
</evidence>
<dbReference type="GO" id="GO:0042732">
    <property type="term" value="P:D-xylose metabolic process"/>
    <property type="evidence" value="ECO:0007669"/>
    <property type="project" value="UniProtKB-KW"/>
</dbReference>
<dbReference type="CDD" id="cd24076">
    <property type="entry name" value="ASKHA_ATPase_ROK_BsXylR-like"/>
    <property type="match status" value="1"/>
</dbReference>
<keyword evidence="3" id="KW-0119">Carbohydrate metabolism</keyword>
<dbReference type="SUPFAM" id="SSF46785">
    <property type="entry name" value="Winged helix' DNA-binding domain"/>
    <property type="match status" value="1"/>
</dbReference>
<evidence type="ECO:0000313" key="5">
    <source>
        <dbReference type="Proteomes" id="UP000633619"/>
    </source>
</evidence>
<organism evidence="4 5">
    <name type="scientific">Thermoactinomyces intermedius</name>
    <dbReference type="NCBI Taxonomy" id="2024"/>
    <lineage>
        <taxon>Bacteria</taxon>
        <taxon>Bacillati</taxon>
        <taxon>Bacillota</taxon>
        <taxon>Bacilli</taxon>
        <taxon>Bacillales</taxon>
        <taxon>Thermoactinomycetaceae</taxon>
        <taxon>Thermoactinomyces</taxon>
    </lineage>
</organism>
<comment type="caution">
    <text evidence="4">The sequence shown here is derived from an EMBL/GenBank/DDBJ whole genome shotgun (WGS) entry which is preliminary data.</text>
</comment>
<dbReference type="EMBL" id="JAECVW010000012">
    <property type="protein sequence ID" value="MBH8596266.1"/>
    <property type="molecule type" value="Genomic_DNA"/>
</dbReference>
<dbReference type="PANTHER" id="PTHR18964:SF149">
    <property type="entry name" value="BIFUNCTIONAL UDP-N-ACETYLGLUCOSAMINE 2-EPIMERASE_N-ACETYLMANNOSAMINE KINASE"/>
    <property type="match status" value="1"/>
</dbReference>
<proteinExistence type="inferred from homology"/>
<protein>
    <submittedName>
        <fullName evidence="4">ROK family transcriptional regulator</fullName>
    </submittedName>
</protein>
<name>A0A8I1DGV0_THEIN</name>
<dbReference type="Gene3D" id="3.30.420.40">
    <property type="match status" value="2"/>
</dbReference>
<dbReference type="SUPFAM" id="SSF53067">
    <property type="entry name" value="Actin-like ATPase domain"/>
    <property type="match status" value="1"/>
</dbReference>
<gene>
    <name evidence="4" type="ORF">I8U20_13235</name>
</gene>
<dbReference type="AlphaFoldDB" id="A0A8I1DGV0"/>
<dbReference type="InterPro" id="IPR036388">
    <property type="entry name" value="WH-like_DNA-bd_sf"/>
</dbReference>
<dbReference type="InterPro" id="IPR049874">
    <property type="entry name" value="ROK_cs"/>
</dbReference>
<dbReference type="PANTHER" id="PTHR18964">
    <property type="entry name" value="ROK (REPRESSOR, ORF, KINASE) FAMILY"/>
    <property type="match status" value="1"/>
</dbReference>
<dbReference type="PROSITE" id="PS01125">
    <property type="entry name" value="ROK"/>
    <property type="match status" value="1"/>
</dbReference>
<evidence type="ECO:0000313" key="4">
    <source>
        <dbReference type="EMBL" id="MBH8596266.1"/>
    </source>
</evidence>
<comment type="similarity">
    <text evidence="2">Belongs to the ROK (NagC/XylR) family.</text>
</comment>
<reference evidence="4 5" key="1">
    <citation type="submission" date="2020-12" db="EMBL/GenBank/DDBJ databases">
        <title>WGS of Thermoactinomyces spp.</title>
        <authorList>
            <person name="Cheng K."/>
        </authorList>
    </citation>
    <scope>NUCLEOTIDE SEQUENCE [LARGE SCALE GENOMIC DNA]</scope>
    <source>
        <strain evidence="5">CICC 10671\DSM 43846</strain>
    </source>
</reference>
<dbReference type="Pfam" id="PF00480">
    <property type="entry name" value="ROK"/>
    <property type="match status" value="1"/>
</dbReference>
<dbReference type="InterPro" id="IPR000600">
    <property type="entry name" value="ROK"/>
</dbReference>
<dbReference type="InterPro" id="IPR036390">
    <property type="entry name" value="WH_DNA-bd_sf"/>
</dbReference>
<sequence length="401" mass="43654">MKALRTGDQNLVKQINKSVVFHTIKNKGPISRAQISKETGLNKATVSTMVAELLKESFVKEIGAGQSSGGRKPVMLYFHHHAGYAIGIDVGVNYLSGILTDLSGNIIEKNTSKLKSTRLESVVDQMTAVTGNLIQKAPDSPYGIVGIGIGVPGLVDSKGQILFAPNLKWRNVDLKQVMEEKFHIPVKIENEANAGAHGEQLYGAGKNIANSVYISIGIGIGTGIVINHQLYRGFTGIAGEMGHMSIDFQGRKCSCGNRGCWELYASESALLDAASKRNLPDGHPEADLDVLYTEAQKGNVEVIQLLNTLGEYIGIGLTNVMNTFNPEAMIIGNRIARFEPWIRNPVERVLEERLSNHHPFATRLRFSKLKDDSTALGAASFAISDFFSNQKITEMESLSLT</sequence>
<evidence type="ECO:0000256" key="3">
    <source>
        <dbReference type="ARBA" id="ARBA00022629"/>
    </source>
</evidence>
<evidence type="ECO:0000256" key="1">
    <source>
        <dbReference type="ARBA" id="ARBA00002486"/>
    </source>
</evidence>
<dbReference type="InterPro" id="IPR043129">
    <property type="entry name" value="ATPase_NBD"/>
</dbReference>
<dbReference type="Proteomes" id="UP000633619">
    <property type="component" value="Unassembled WGS sequence"/>
</dbReference>
<keyword evidence="3" id="KW-0859">Xylose metabolism</keyword>
<dbReference type="RefSeq" id="WP_181732924.1">
    <property type="nucleotide sequence ID" value="NZ_JACEIR010000014.1"/>
</dbReference>